<comment type="caution">
    <text evidence="3">The sequence shown here is derived from an EMBL/GenBank/DDBJ whole genome shotgun (WGS) entry which is preliminary data.</text>
</comment>
<sequence length="312" mass="35955">MKTTKLFQSIFLFSLFLCGLAACSEDDAPRLSPIQETTMEGDASTLQIDLTRSDWRIASVTDLNGYPPIGSNTQLEGPGTVDYGWATIKREKENTLIIETEDNFDGTERSFIINLEMKAGFYKEQIVIHQKICENLYRIESIEYSVEEGDGVEEAGTKPDKSTYKDENLGNTTGKHDYYPFINEWTEYAFIPDDHSDEIFKGIDPEKRSIYLPERIEDGKVIVGQQQLFFINQGKYYKEDELRYKHFEVDIVGMKWNIYTSTIYYKQLQVTFTATLSRPGSDTKKISKGKFTQRYPYGCSEIHHEVKDSLED</sequence>
<dbReference type="Proteomes" id="UP000003416">
    <property type="component" value="Unassembled WGS sequence"/>
</dbReference>
<keyword evidence="4" id="KW-1185">Reference proteome</keyword>
<gene>
    <name evidence="3" type="ORF">HMPREF9446_02760</name>
</gene>
<evidence type="ECO:0000313" key="3">
    <source>
        <dbReference type="EMBL" id="EGF54719.1"/>
    </source>
</evidence>
<dbReference type="eggNOG" id="ENOG5030ZNI">
    <property type="taxonomic scope" value="Bacteria"/>
</dbReference>
<accession>F3PVI2</accession>
<evidence type="ECO:0000256" key="2">
    <source>
        <dbReference type="SAM" id="SignalP"/>
    </source>
</evidence>
<feature type="chain" id="PRO_5003300324" evidence="2">
    <location>
        <begin position="22"/>
        <end position="312"/>
    </location>
</feature>
<organism evidence="3 4">
    <name type="scientific">Bacteroides fluxus YIT 12057</name>
    <dbReference type="NCBI Taxonomy" id="763034"/>
    <lineage>
        <taxon>Bacteria</taxon>
        <taxon>Pseudomonadati</taxon>
        <taxon>Bacteroidota</taxon>
        <taxon>Bacteroidia</taxon>
        <taxon>Bacteroidales</taxon>
        <taxon>Bacteroidaceae</taxon>
        <taxon>Bacteroides</taxon>
    </lineage>
</organism>
<keyword evidence="2" id="KW-0732">Signal</keyword>
<dbReference type="AlphaFoldDB" id="F3PVI2"/>
<dbReference type="GeneID" id="86050232"/>
<dbReference type="EMBL" id="AFBN01000071">
    <property type="protein sequence ID" value="EGF54719.1"/>
    <property type="molecule type" value="Genomic_DNA"/>
</dbReference>
<dbReference type="RefSeq" id="WP_009125999.1">
    <property type="nucleotide sequence ID" value="NZ_GL882666.1"/>
</dbReference>
<protein>
    <submittedName>
        <fullName evidence="3">Conserved domain protein</fullName>
    </submittedName>
</protein>
<feature type="region of interest" description="Disordered" evidence="1">
    <location>
        <begin position="149"/>
        <end position="169"/>
    </location>
</feature>
<dbReference type="STRING" id="763034.HMPREF9446_02760"/>
<evidence type="ECO:0000313" key="4">
    <source>
        <dbReference type="Proteomes" id="UP000003416"/>
    </source>
</evidence>
<proteinExistence type="predicted"/>
<feature type="signal peptide" evidence="2">
    <location>
        <begin position="1"/>
        <end position="21"/>
    </location>
</feature>
<dbReference type="HOGENOM" id="CLU_074298_0_0_10"/>
<dbReference type="PROSITE" id="PS51257">
    <property type="entry name" value="PROKAR_LIPOPROTEIN"/>
    <property type="match status" value="1"/>
</dbReference>
<feature type="compositionally biased region" description="Basic and acidic residues" evidence="1">
    <location>
        <begin position="155"/>
        <end position="169"/>
    </location>
</feature>
<reference evidence="3 4" key="1">
    <citation type="submission" date="2011-02" db="EMBL/GenBank/DDBJ databases">
        <authorList>
            <person name="Weinstock G."/>
            <person name="Sodergren E."/>
            <person name="Clifton S."/>
            <person name="Fulton L."/>
            <person name="Fulton B."/>
            <person name="Courtney L."/>
            <person name="Fronick C."/>
            <person name="Harrison M."/>
            <person name="Strong C."/>
            <person name="Farmer C."/>
            <person name="Delahaunty K."/>
            <person name="Markovic C."/>
            <person name="Hall O."/>
            <person name="Minx P."/>
            <person name="Tomlinson C."/>
            <person name="Mitreva M."/>
            <person name="Hou S."/>
            <person name="Chen J."/>
            <person name="Wollam A."/>
            <person name="Pepin K.H."/>
            <person name="Johnson M."/>
            <person name="Bhonagiri V."/>
            <person name="Zhang X."/>
            <person name="Suruliraj S."/>
            <person name="Warren W."/>
            <person name="Chinwalla A."/>
            <person name="Mardis E.R."/>
            <person name="Wilson R.K."/>
        </authorList>
    </citation>
    <scope>NUCLEOTIDE SEQUENCE [LARGE SCALE GENOMIC DNA]</scope>
    <source>
        <strain evidence="3 4">YIT 12057</strain>
    </source>
</reference>
<name>F3PVI2_9BACE</name>
<evidence type="ECO:0000256" key="1">
    <source>
        <dbReference type="SAM" id="MobiDB-lite"/>
    </source>
</evidence>